<dbReference type="SMART" id="SM00129">
    <property type="entry name" value="KISc"/>
    <property type="match status" value="1"/>
</dbReference>
<dbReference type="GO" id="GO:0007018">
    <property type="term" value="P:microtubule-based movement"/>
    <property type="evidence" value="ECO:0007669"/>
    <property type="project" value="InterPro"/>
</dbReference>
<gene>
    <name evidence="15" type="ORF">WMY93_029650</name>
</gene>
<evidence type="ECO:0000313" key="16">
    <source>
        <dbReference type="Proteomes" id="UP001460270"/>
    </source>
</evidence>
<evidence type="ECO:0000256" key="9">
    <source>
        <dbReference type="ARBA" id="ARBA00023212"/>
    </source>
</evidence>
<dbReference type="PRINTS" id="PR00380">
    <property type="entry name" value="KINESINHEAVY"/>
</dbReference>
<evidence type="ECO:0000256" key="12">
    <source>
        <dbReference type="SAM" id="Coils"/>
    </source>
</evidence>
<feature type="coiled-coil region" evidence="12">
    <location>
        <begin position="658"/>
        <end position="699"/>
    </location>
</feature>
<dbReference type="InterPro" id="IPR001752">
    <property type="entry name" value="Kinesin_motor_dom"/>
</dbReference>
<dbReference type="InterPro" id="IPR027417">
    <property type="entry name" value="P-loop_NTPase"/>
</dbReference>
<keyword evidence="16" id="KW-1185">Reference proteome</keyword>
<dbReference type="EMBL" id="JBBPFD010000022">
    <property type="protein sequence ID" value="KAK7881241.1"/>
    <property type="molecule type" value="Genomic_DNA"/>
</dbReference>
<dbReference type="GO" id="GO:0008017">
    <property type="term" value="F:microtubule binding"/>
    <property type="evidence" value="ECO:0007669"/>
    <property type="project" value="InterPro"/>
</dbReference>
<dbReference type="GO" id="GO:0072686">
    <property type="term" value="C:mitotic spindle"/>
    <property type="evidence" value="ECO:0007669"/>
    <property type="project" value="TreeGrafter"/>
</dbReference>
<dbReference type="GO" id="GO:0005876">
    <property type="term" value="C:spindle microtubule"/>
    <property type="evidence" value="ECO:0007669"/>
    <property type="project" value="TreeGrafter"/>
</dbReference>
<dbReference type="GO" id="GO:0051231">
    <property type="term" value="P:spindle elongation"/>
    <property type="evidence" value="ECO:0007669"/>
    <property type="project" value="TreeGrafter"/>
</dbReference>
<keyword evidence="3" id="KW-0597">Phosphoprotein</keyword>
<dbReference type="AlphaFoldDB" id="A0AAW0MXA1"/>
<dbReference type="PROSITE" id="PS00411">
    <property type="entry name" value="KINESIN_MOTOR_1"/>
    <property type="match status" value="1"/>
</dbReference>
<dbReference type="PANTHER" id="PTHR47970">
    <property type="entry name" value="KINESIN-LIKE PROTEIN KIF11"/>
    <property type="match status" value="1"/>
</dbReference>
<dbReference type="InterPro" id="IPR036961">
    <property type="entry name" value="Kinesin_motor_dom_sf"/>
</dbReference>
<evidence type="ECO:0000256" key="13">
    <source>
        <dbReference type="SAM" id="MobiDB-lite"/>
    </source>
</evidence>
<dbReference type="PROSITE" id="PS50067">
    <property type="entry name" value="KINESIN_MOTOR_2"/>
    <property type="match status" value="1"/>
</dbReference>
<dbReference type="Pfam" id="PF00225">
    <property type="entry name" value="Kinesin"/>
    <property type="match status" value="1"/>
</dbReference>
<feature type="region of interest" description="Disordered" evidence="13">
    <location>
        <begin position="727"/>
        <end position="749"/>
    </location>
</feature>
<evidence type="ECO:0000259" key="14">
    <source>
        <dbReference type="PROSITE" id="PS50067"/>
    </source>
</evidence>
<keyword evidence="9" id="KW-0206">Cytoskeleton</keyword>
<dbReference type="GO" id="GO:0008574">
    <property type="term" value="F:plus-end-directed microtubule motor activity"/>
    <property type="evidence" value="ECO:0007669"/>
    <property type="project" value="TreeGrafter"/>
</dbReference>
<comment type="subcellular location">
    <subcellularLocation>
        <location evidence="1">Cytoplasm</location>
        <location evidence="1">Cytoskeleton</location>
        <location evidence="1">Spindle</location>
    </subcellularLocation>
</comment>
<evidence type="ECO:0000256" key="7">
    <source>
        <dbReference type="ARBA" id="ARBA00023054"/>
    </source>
</evidence>
<evidence type="ECO:0000256" key="11">
    <source>
        <dbReference type="RuleBase" id="RU000394"/>
    </source>
</evidence>
<evidence type="ECO:0000256" key="8">
    <source>
        <dbReference type="ARBA" id="ARBA00023175"/>
    </source>
</evidence>
<evidence type="ECO:0000256" key="6">
    <source>
        <dbReference type="ARBA" id="ARBA00022840"/>
    </source>
</evidence>
<name>A0AAW0MXA1_9GOBI</name>
<sequence>MSLANDLINDESVNHQLMDMDMTLAQTTTTEKVQELSDSELQTMSVYLRVRPFSKEELGNCEDQECVVIENEQTVTLNAPKGSASMKSSEKGIGLSIHKFSFTQIFGPDTSQAKLYEETVQSQMSDFLNGNNALIFSYGVTNAGKTYTIQGSPKDPGILPRVLDATFQHIRGQQYEEMDVKPYLRNDAQFLTSEQVKQEKNVKAAVFASCKEDSDTFRGSLGDALSFRSRSSSCSSFNESVITDSTVRSEGGQFALWVAFFEIYNECVYDLLQPSLCCKSKKRAVLRVCDDGAGNAYVDQHHEFERSQQNTAIRNKNRSLAATKMNQCSSRSHSIFTMKLLKIDNDAVKSISEFSLCDLAGSERCNKTKTFGERLKEAANINNSLLILGKCITALRNNQGDRLKSCIPFRESKLTKLFQSFFCGKGKASMIVNINQCASTYDETLHVMKFSAVAKQVVQVIPEKSALSPCLFEELLDDEDEADVSLMPQNELLSVIESLKIKLLAERRKNLVQEMEIRKEMGDAMMQQIIESEELRSREIEELKESYQEKLENTFEMYKEAIKEHAYQSAMRNLEDDYELMRRLESVEGRGRSFETTDQWTQTSSDRETEAADDRCKRLCKEKSALETMCESKQQLIMSLEKSLKDLTAGHQWLTNSLSEKTQEAETLRREAEDMSKSLEDVLLQNIEKDKEIESLKEQLERQSVVKTSPVQLKPKRGLLANIKEAVTSPRNSCSPARSLRKNAKAAKR</sequence>
<dbReference type="SUPFAM" id="SSF52540">
    <property type="entry name" value="P-loop containing nucleoside triphosphate hydrolases"/>
    <property type="match status" value="1"/>
</dbReference>
<dbReference type="Gene3D" id="3.40.850.10">
    <property type="entry name" value="Kinesin motor domain"/>
    <property type="match status" value="1"/>
</dbReference>
<keyword evidence="6 10" id="KW-0067">ATP-binding</keyword>
<dbReference type="GO" id="GO:0090307">
    <property type="term" value="P:mitotic spindle assembly"/>
    <property type="evidence" value="ECO:0007669"/>
    <property type="project" value="TreeGrafter"/>
</dbReference>
<keyword evidence="8 10" id="KW-0505">Motor protein</keyword>
<reference evidence="16" key="1">
    <citation type="submission" date="2024-04" db="EMBL/GenBank/DDBJ databases">
        <title>Salinicola lusitanus LLJ914,a marine bacterium isolated from the Okinawa Trough.</title>
        <authorList>
            <person name="Li J."/>
        </authorList>
    </citation>
    <scope>NUCLEOTIDE SEQUENCE [LARGE SCALE GENOMIC DNA]</scope>
</reference>
<organism evidence="15 16">
    <name type="scientific">Mugilogobius chulae</name>
    <name type="common">yellowstripe goby</name>
    <dbReference type="NCBI Taxonomy" id="88201"/>
    <lineage>
        <taxon>Eukaryota</taxon>
        <taxon>Metazoa</taxon>
        <taxon>Chordata</taxon>
        <taxon>Craniata</taxon>
        <taxon>Vertebrata</taxon>
        <taxon>Euteleostomi</taxon>
        <taxon>Actinopterygii</taxon>
        <taxon>Neopterygii</taxon>
        <taxon>Teleostei</taxon>
        <taxon>Neoteleostei</taxon>
        <taxon>Acanthomorphata</taxon>
        <taxon>Gobiaria</taxon>
        <taxon>Gobiiformes</taxon>
        <taxon>Gobioidei</taxon>
        <taxon>Gobiidae</taxon>
        <taxon>Gobionellinae</taxon>
        <taxon>Mugilogobius</taxon>
    </lineage>
</organism>
<dbReference type="GO" id="GO:0005524">
    <property type="term" value="F:ATP binding"/>
    <property type="evidence" value="ECO:0007669"/>
    <property type="project" value="UniProtKB-UniRule"/>
</dbReference>
<evidence type="ECO:0000256" key="10">
    <source>
        <dbReference type="PROSITE-ProRule" id="PRU00283"/>
    </source>
</evidence>
<feature type="coiled-coil region" evidence="12">
    <location>
        <begin position="530"/>
        <end position="564"/>
    </location>
</feature>
<comment type="similarity">
    <text evidence="10 11">Belongs to the TRAFAC class myosin-kinesin ATPase superfamily. Kinesin family.</text>
</comment>
<evidence type="ECO:0000256" key="1">
    <source>
        <dbReference type="ARBA" id="ARBA00004186"/>
    </source>
</evidence>
<feature type="region of interest" description="Disordered" evidence="13">
    <location>
        <begin position="591"/>
        <end position="611"/>
    </location>
</feature>
<keyword evidence="4 11" id="KW-0493">Microtubule</keyword>
<dbReference type="Proteomes" id="UP001460270">
    <property type="component" value="Unassembled WGS sequence"/>
</dbReference>
<dbReference type="PANTHER" id="PTHR47970:SF29">
    <property type="entry name" value="KINESIN FAMILY MEMBER 20B"/>
    <property type="match status" value="1"/>
</dbReference>
<dbReference type="InterPro" id="IPR019821">
    <property type="entry name" value="Kinesin_motor_CS"/>
</dbReference>
<evidence type="ECO:0000313" key="15">
    <source>
        <dbReference type="EMBL" id="KAK7881241.1"/>
    </source>
</evidence>
<keyword evidence="2" id="KW-0963">Cytoplasm</keyword>
<comment type="caution">
    <text evidence="15">The sequence shown here is derived from an EMBL/GenBank/DDBJ whole genome shotgun (WGS) entry which is preliminary data.</text>
</comment>
<protein>
    <recommendedName>
        <fullName evidence="11">Kinesin-like protein</fullName>
    </recommendedName>
</protein>
<evidence type="ECO:0000256" key="2">
    <source>
        <dbReference type="ARBA" id="ARBA00022490"/>
    </source>
</evidence>
<proteinExistence type="inferred from homology"/>
<feature type="compositionally biased region" description="Basic residues" evidence="13">
    <location>
        <begin position="739"/>
        <end position="749"/>
    </location>
</feature>
<keyword evidence="7 12" id="KW-0175">Coiled coil</keyword>
<evidence type="ECO:0000256" key="5">
    <source>
        <dbReference type="ARBA" id="ARBA00022741"/>
    </source>
</evidence>
<evidence type="ECO:0000256" key="3">
    <source>
        <dbReference type="ARBA" id="ARBA00022553"/>
    </source>
</evidence>
<keyword evidence="5 10" id="KW-0547">Nucleotide-binding</keyword>
<feature type="binding site" evidence="10">
    <location>
        <begin position="139"/>
        <end position="146"/>
    </location>
    <ligand>
        <name>ATP</name>
        <dbReference type="ChEBI" id="CHEBI:30616"/>
    </ligand>
</feature>
<feature type="domain" description="Kinesin motor" evidence="14">
    <location>
        <begin position="43"/>
        <end position="457"/>
    </location>
</feature>
<dbReference type="GO" id="GO:0005634">
    <property type="term" value="C:nucleus"/>
    <property type="evidence" value="ECO:0007669"/>
    <property type="project" value="TreeGrafter"/>
</dbReference>
<dbReference type="InterPro" id="IPR047149">
    <property type="entry name" value="KIF11-like"/>
</dbReference>
<evidence type="ECO:0000256" key="4">
    <source>
        <dbReference type="ARBA" id="ARBA00022701"/>
    </source>
</evidence>
<accession>A0AAW0MXA1</accession>